<keyword evidence="3" id="KW-1185">Reference proteome</keyword>
<accession>K9YJC5</accession>
<sequence length="154" mass="18082">MIKREDLEKEALKKYSELRLTNLRFLNKKELQAFLENDQFTISNESLLKIFVERNERADINKRLNNDNFGLRAKLKSFTKNMTDWSKSEIVQQFKSIFGRVKKEDDQLLKEIGAISTETAREDLEKAEKVVDDAKRIADIYIKKYGNSKDEDVA</sequence>
<evidence type="ECO:0000313" key="3">
    <source>
        <dbReference type="Proteomes" id="UP000010483"/>
    </source>
</evidence>
<dbReference type="STRING" id="292563.Cyast_0531"/>
<organism evidence="2 3">
    <name type="scientific">Cyanobacterium stanieri (strain ATCC 29140 / PCC 7202)</name>
    <dbReference type="NCBI Taxonomy" id="292563"/>
    <lineage>
        <taxon>Bacteria</taxon>
        <taxon>Bacillati</taxon>
        <taxon>Cyanobacteriota</taxon>
        <taxon>Cyanophyceae</taxon>
        <taxon>Oscillatoriophycideae</taxon>
        <taxon>Chroococcales</taxon>
        <taxon>Geminocystaceae</taxon>
        <taxon>Cyanobacterium</taxon>
    </lineage>
</organism>
<dbReference type="Proteomes" id="UP000010483">
    <property type="component" value="Chromosome"/>
</dbReference>
<protein>
    <submittedName>
        <fullName evidence="2">Uncharacterized protein</fullName>
    </submittedName>
</protein>
<dbReference type="HOGENOM" id="CLU_1701347_0_0_3"/>
<feature type="coiled-coil region" evidence="1">
    <location>
        <begin position="117"/>
        <end position="144"/>
    </location>
</feature>
<keyword evidence="1" id="KW-0175">Coiled coil</keyword>
<reference evidence="3" key="1">
    <citation type="journal article" date="2013" name="Proc. Natl. Acad. Sci. U.S.A.">
        <title>Improving the coverage of the cyanobacterial phylum using diversity-driven genome sequencing.</title>
        <authorList>
            <person name="Shih P.M."/>
            <person name="Wu D."/>
            <person name="Latifi A."/>
            <person name="Axen S.D."/>
            <person name="Fewer D.P."/>
            <person name="Talla E."/>
            <person name="Calteau A."/>
            <person name="Cai F."/>
            <person name="Tandeau de Marsac N."/>
            <person name="Rippka R."/>
            <person name="Herdman M."/>
            <person name="Sivonen K."/>
            <person name="Coursin T."/>
            <person name="Laurent T."/>
            <person name="Goodwin L."/>
            <person name="Nolan M."/>
            <person name="Davenport K.W."/>
            <person name="Han C.S."/>
            <person name="Rubin E.M."/>
            <person name="Eisen J.A."/>
            <person name="Woyke T."/>
            <person name="Gugger M."/>
            <person name="Kerfeld C.A."/>
        </authorList>
    </citation>
    <scope>NUCLEOTIDE SEQUENCE [LARGE SCALE GENOMIC DNA]</scope>
    <source>
        <strain evidence="3">ATCC 29140 / PCC 7202</strain>
    </source>
</reference>
<dbReference type="eggNOG" id="ENOG50347QZ">
    <property type="taxonomic scope" value="Bacteria"/>
</dbReference>
<evidence type="ECO:0000313" key="2">
    <source>
        <dbReference type="EMBL" id="AFZ46510.1"/>
    </source>
</evidence>
<dbReference type="AlphaFoldDB" id="K9YJC5"/>
<dbReference type="KEGG" id="csn:Cyast_0531"/>
<gene>
    <name evidence="2" type="ordered locus">Cyast_0531</name>
</gene>
<evidence type="ECO:0000256" key="1">
    <source>
        <dbReference type="SAM" id="Coils"/>
    </source>
</evidence>
<proteinExistence type="predicted"/>
<name>K9YJC5_CYASC</name>
<dbReference type="BioCyc" id="CSTA292563:G1353-536-MONOMER"/>
<dbReference type="EMBL" id="CP003940">
    <property type="protein sequence ID" value="AFZ46510.1"/>
    <property type="molecule type" value="Genomic_DNA"/>
</dbReference>